<evidence type="ECO:0000256" key="3">
    <source>
        <dbReference type="ARBA" id="ARBA00022750"/>
    </source>
</evidence>
<dbReference type="Pfam" id="PF01750">
    <property type="entry name" value="HycI"/>
    <property type="match status" value="1"/>
</dbReference>
<evidence type="ECO:0000256" key="1">
    <source>
        <dbReference type="ARBA" id="ARBA00006814"/>
    </source>
</evidence>
<gene>
    <name evidence="5" type="ORF">AC482_00255</name>
</gene>
<keyword evidence="3" id="KW-0064">Aspartyl protease</keyword>
<protein>
    <recommendedName>
        <fullName evidence="7">Hydrogenase maturation protease</fullName>
    </recommendedName>
</protein>
<evidence type="ECO:0008006" key="7">
    <source>
        <dbReference type="Google" id="ProtNLM"/>
    </source>
</evidence>
<dbReference type="InterPro" id="IPR023430">
    <property type="entry name" value="Pept_HybD-like_dom_sf"/>
</dbReference>
<dbReference type="Proteomes" id="UP000037210">
    <property type="component" value="Unassembled WGS sequence"/>
</dbReference>
<dbReference type="PRINTS" id="PR00446">
    <property type="entry name" value="HYDRGNUPTAKE"/>
</dbReference>
<organism evidence="5 6">
    <name type="scientific">miscellaneous Crenarchaeota group-15 archaeon DG-45</name>
    <dbReference type="NCBI Taxonomy" id="1685127"/>
    <lineage>
        <taxon>Archaea</taxon>
        <taxon>Candidatus Bathyarchaeota</taxon>
        <taxon>MCG-15</taxon>
    </lineage>
</organism>
<sequence>MRILVAGVGNRLRRDDGFGPRVVDLLSELSLPENVELRDVGTAGLTIATDLSDYDAAIFLDTMDVEGEPGRLYKAEVEIGETVDDVGELARMTLHEVGLEGLLRFSSAIGTLPPKVILIGCKPKVLSAGIGLSPEVEMAAERAVDMVLDTLRGLRREDRE</sequence>
<keyword evidence="2" id="KW-0645">Protease</keyword>
<name>A0A0M0BTR2_9ARCH</name>
<dbReference type="AlphaFoldDB" id="A0A0M0BTR2"/>
<dbReference type="SUPFAM" id="SSF53163">
    <property type="entry name" value="HybD-like"/>
    <property type="match status" value="1"/>
</dbReference>
<comment type="similarity">
    <text evidence="1">Belongs to the peptidase A31 family.</text>
</comment>
<comment type="caution">
    <text evidence="5">The sequence shown here is derived from an EMBL/GenBank/DDBJ whole genome shotgun (WGS) entry which is preliminary data.</text>
</comment>
<keyword evidence="4" id="KW-0378">Hydrolase</keyword>
<dbReference type="Gene3D" id="3.40.50.1450">
    <property type="entry name" value="HybD-like"/>
    <property type="match status" value="1"/>
</dbReference>
<dbReference type="GO" id="GO:0008047">
    <property type="term" value="F:enzyme activator activity"/>
    <property type="evidence" value="ECO:0007669"/>
    <property type="project" value="InterPro"/>
</dbReference>
<dbReference type="InterPro" id="IPR000671">
    <property type="entry name" value="Peptidase_A31"/>
</dbReference>
<reference evidence="5 6" key="1">
    <citation type="submission" date="2015-06" db="EMBL/GenBank/DDBJ databases">
        <title>New insights into the roles of widespread benthic archaea in carbon and nitrogen cycling.</title>
        <authorList>
            <person name="Lazar C.S."/>
            <person name="Baker B.J."/>
            <person name="Seitz K.W."/>
            <person name="Hyde A.S."/>
            <person name="Dick G.J."/>
            <person name="Hinrichs K.-U."/>
            <person name="Teske A.P."/>
        </authorList>
    </citation>
    <scope>NUCLEOTIDE SEQUENCE [LARGE SCALE GENOMIC DNA]</scope>
    <source>
        <strain evidence="5">DG-45</strain>
    </source>
</reference>
<dbReference type="CDD" id="cd00518">
    <property type="entry name" value="H2MP"/>
    <property type="match status" value="1"/>
</dbReference>
<dbReference type="NCBIfam" id="TIGR00072">
    <property type="entry name" value="hydrog_prot"/>
    <property type="match status" value="1"/>
</dbReference>
<proteinExistence type="inferred from homology"/>
<accession>A0A0M0BTR2</accession>
<dbReference type="GO" id="GO:0016485">
    <property type="term" value="P:protein processing"/>
    <property type="evidence" value="ECO:0007669"/>
    <property type="project" value="TreeGrafter"/>
</dbReference>
<dbReference type="PANTHER" id="PTHR30302">
    <property type="entry name" value="HYDROGENASE 1 MATURATION PROTEASE"/>
    <property type="match status" value="1"/>
</dbReference>
<dbReference type="GO" id="GO:0004190">
    <property type="term" value="F:aspartic-type endopeptidase activity"/>
    <property type="evidence" value="ECO:0007669"/>
    <property type="project" value="UniProtKB-KW"/>
</dbReference>
<dbReference type="PANTHER" id="PTHR30302:SF1">
    <property type="entry name" value="HYDROGENASE 2 MATURATION PROTEASE"/>
    <property type="match status" value="1"/>
</dbReference>
<evidence type="ECO:0000256" key="2">
    <source>
        <dbReference type="ARBA" id="ARBA00022670"/>
    </source>
</evidence>
<dbReference type="EMBL" id="LFWZ01000002">
    <property type="protein sequence ID" value="KON31566.1"/>
    <property type="molecule type" value="Genomic_DNA"/>
</dbReference>
<evidence type="ECO:0000313" key="6">
    <source>
        <dbReference type="Proteomes" id="UP000037210"/>
    </source>
</evidence>
<evidence type="ECO:0000313" key="5">
    <source>
        <dbReference type="EMBL" id="KON31566.1"/>
    </source>
</evidence>
<evidence type="ECO:0000256" key="4">
    <source>
        <dbReference type="ARBA" id="ARBA00022801"/>
    </source>
</evidence>